<dbReference type="EMBL" id="LUGG01000001">
    <property type="protein sequence ID" value="OBZ79519.1"/>
    <property type="molecule type" value="Genomic_DNA"/>
</dbReference>
<feature type="region of interest" description="Disordered" evidence="1">
    <location>
        <begin position="40"/>
        <end position="69"/>
    </location>
</feature>
<name>A0A1C7MSV7_GRIFR</name>
<dbReference type="OrthoDB" id="10054765at2759"/>
<sequence>MEVNPSIRACKRICSTARSRHSRCLPLLKRVRHYAQVGSTTYVGEPPSPPNPPLPSTVATPSPQPSPLSTAFDARILSELSRRASSKDEGGEGFVPCTELLQQYNDNAGRVLDLCLPYESRPAADRRATFRDDHADIAMVVHAAQDAVGHAIVHASGFALRVPGAAGAVFATCAHTSCAARSSARRTGSSCPAHLLSLGPRGARVPPRARGACVPRPADLLILDAAGPAPNTLPVSPYPVHPGTRIRAHFVSDAPPEQDGWTPWLGGTWSRWMSGTVVGYRDFAGREAKPGTYDALSHMHFDPPPTPGSSGGPIVDEESGAVIGVMLGTQMVNRLEGVRGWGVPAETIFEMFSLPGLKLKNQG</sequence>
<evidence type="ECO:0000256" key="1">
    <source>
        <dbReference type="SAM" id="MobiDB-lite"/>
    </source>
</evidence>
<comment type="caution">
    <text evidence="2">The sequence shown here is derived from an EMBL/GenBank/DDBJ whole genome shotgun (WGS) entry which is preliminary data.</text>
</comment>
<dbReference type="AlphaFoldDB" id="A0A1C7MSV7"/>
<reference evidence="2 3" key="1">
    <citation type="submission" date="2016-03" db="EMBL/GenBank/DDBJ databases">
        <title>Whole genome sequencing of Grifola frondosa 9006-11.</title>
        <authorList>
            <person name="Min B."/>
            <person name="Park H."/>
            <person name="Kim J.-G."/>
            <person name="Cho H."/>
            <person name="Oh Y.-L."/>
            <person name="Kong W.-S."/>
            <person name="Choi I.-G."/>
        </authorList>
    </citation>
    <scope>NUCLEOTIDE SEQUENCE [LARGE SCALE GENOMIC DNA]</scope>
    <source>
        <strain evidence="2 3">9006-11</strain>
    </source>
</reference>
<organism evidence="2 3">
    <name type="scientific">Grifola frondosa</name>
    <name type="common">Maitake</name>
    <name type="synonym">Polyporus frondosus</name>
    <dbReference type="NCBI Taxonomy" id="5627"/>
    <lineage>
        <taxon>Eukaryota</taxon>
        <taxon>Fungi</taxon>
        <taxon>Dikarya</taxon>
        <taxon>Basidiomycota</taxon>
        <taxon>Agaricomycotina</taxon>
        <taxon>Agaricomycetes</taxon>
        <taxon>Polyporales</taxon>
        <taxon>Grifolaceae</taxon>
        <taxon>Grifola</taxon>
    </lineage>
</organism>
<proteinExistence type="predicted"/>
<dbReference type="Proteomes" id="UP000092993">
    <property type="component" value="Unassembled WGS sequence"/>
</dbReference>
<dbReference type="STRING" id="5627.A0A1C7MSV7"/>
<dbReference type="Pfam" id="PF13365">
    <property type="entry name" value="Trypsin_2"/>
    <property type="match status" value="1"/>
</dbReference>
<evidence type="ECO:0000313" key="2">
    <source>
        <dbReference type="EMBL" id="OBZ79519.1"/>
    </source>
</evidence>
<feature type="compositionally biased region" description="Pro residues" evidence="1">
    <location>
        <begin position="46"/>
        <end position="55"/>
    </location>
</feature>
<gene>
    <name evidence="2" type="ORF">A0H81_00585</name>
</gene>
<accession>A0A1C7MSV7</accession>
<dbReference type="OMA" id="WGVPAEM"/>
<dbReference type="InterPro" id="IPR009003">
    <property type="entry name" value="Peptidase_S1_PA"/>
</dbReference>
<keyword evidence="3" id="KW-1185">Reference proteome</keyword>
<evidence type="ECO:0000313" key="3">
    <source>
        <dbReference type="Proteomes" id="UP000092993"/>
    </source>
</evidence>
<protein>
    <submittedName>
        <fullName evidence="2">Uncharacterized protein</fullName>
    </submittedName>
</protein>
<dbReference type="SUPFAM" id="SSF50494">
    <property type="entry name" value="Trypsin-like serine proteases"/>
    <property type="match status" value="1"/>
</dbReference>